<reference evidence="3 4" key="1">
    <citation type="submission" date="2018-01" db="EMBL/GenBank/DDBJ databases">
        <title>Whole genome analyses suggest that Burkholderia sensu lato contains two further novel genera in the rhizoxinica-symbiotica group Mycetohabitans gen. nov., and Trinickia gen. nov.: implications for the evolution of diazotrophy and nodulation in the Burkholderiaceae.</title>
        <authorList>
            <person name="Estrada-de los Santos P."/>
            <person name="Palmer M."/>
            <person name="Chavez-Ramirez B."/>
            <person name="Beukes C."/>
            <person name="Steenkamp E.T."/>
            <person name="Hirsch A.M."/>
            <person name="Manyaka P."/>
            <person name="Maluk M."/>
            <person name="Lafos M."/>
            <person name="Crook M."/>
            <person name="Gross E."/>
            <person name="Simon M.F."/>
            <person name="Bueno dos Reis Junior F."/>
            <person name="Poole P.S."/>
            <person name="Venter S.N."/>
            <person name="James E.K."/>
        </authorList>
    </citation>
    <scope>NUCLEOTIDE SEQUENCE [LARGE SCALE GENOMIC DNA]</scope>
    <source>
        <strain evidence="3 4">WSM 3937</strain>
    </source>
</reference>
<evidence type="ECO:0000313" key="2">
    <source>
        <dbReference type="EMBL" id="CAB3744420.1"/>
    </source>
</evidence>
<feature type="region of interest" description="Disordered" evidence="1">
    <location>
        <begin position="127"/>
        <end position="169"/>
    </location>
</feature>
<dbReference type="EMBL" id="CADIJZ010000071">
    <property type="protein sequence ID" value="CAB3744420.1"/>
    <property type="molecule type" value="Genomic_DNA"/>
</dbReference>
<protein>
    <submittedName>
        <fullName evidence="2">Uncharacterized protein</fullName>
    </submittedName>
</protein>
<dbReference type="AlphaFoldDB" id="A0A2N7VKX5"/>
<evidence type="ECO:0000256" key="1">
    <source>
        <dbReference type="SAM" id="MobiDB-lite"/>
    </source>
</evidence>
<name>A0A2N7VKX5_9BURK</name>
<reference evidence="2 5" key="2">
    <citation type="submission" date="2020-04" db="EMBL/GenBank/DDBJ databases">
        <authorList>
            <person name="De Canck E."/>
        </authorList>
    </citation>
    <scope>NUCLEOTIDE SEQUENCE [LARGE SCALE GENOMIC DNA]</scope>
    <source>
        <strain evidence="2 5">LMG 27174</strain>
    </source>
</reference>
<feature type="compositionally biased region" description="Basic and acidic residues" evidence="1">
    <location>
        <begin position="148"/>
        <end position="159"/>
    </location>
</feature>
<evidence type="ECO:0000313" key="4">
    <source>
        <dbReference type="Proteomes" id="UP000235659"/>
    </source>
</evidence>
<dbReference type="EMBL" id="PNXY01000072">
    <property type="protein sequence ID" value="PMS17798.1"/>
    <property type="molecule type" value="Genomic_DNA"/>
</dbReference>
<keyword evidence="4" id="KW-1185">Reference proteome</keyword>
<dbReference type="OrthoDB" id="9025571at2"/>
<dbReference type="Proteomes" id="UP000494205">
    <property type="component" value="Unassembled WGS sequence"/>
</dbReference>
<proteinExistence type="predicted"/>
<evidence type="ECO:0000313" key="3">
    <source>
        <dbReference type="EMBL" id="PMS17798.1"/>
    </source>
</evidence>
<sequence>MDDRFDRRELLLHLGDMLQSLGCLARTGARDTPVLQLAKEHDLFRDFEFLQALAPQMTVADFSTRVANAFFRWPEELLDIELNRKALASTVQQELFDGNPDGWNSYVGYLRKRVKWFGDGLPGMTNDAGDEPLHDAAEEVNRSGVASSREREVSGERKGWPWPEPRTTT</sequence>
<feature type="compositionally biased region" description="Basic and acidic residues" evidence="1">
    <location>
        <begin position="131"/>
        <end position="141"/>
    </location>
</feature>
<accession>A0A2N7VKX5</accession>
<organism evidence="2 5">
    <name type="scientific">Paraburkholderia rhynchosiae</name>
    <dbReference type="NCBI Taxonomy" id="487049"/>
    <lineage>
        <taxon>Bacteria</taxon>
        <taxon>Pseudomonadati</taxon>
        <taxon>Pseudomonadota</taxon>
        <taxon>Betaproteobacteria</taxon>
        <taxon>Burkholderiales</taxon>
        <taxon>Burkholderiaceae</taxon>
        <taxon>Paraburkholderia</taxon>
    </lineage>
</organism>
<gene>
    <name evidence="3" type="ORF">C0Z16_36335</name>
    <name evidence="2" type="ORF">LMG27174_07174</name>
</gene>
<dbReference type="RefSeq" id="WP_102636764.1">
    <property type="nucleotide sequence ID" value="NZ_CADIJZ010000071.1"/>
</dbReference>
<evidence type="ECO:0000313" key="5">
    <source>
        <dbReference type="Proteomes" id="UP000494205"/>
    </source>
</evidence>
<dbReference type="Proteomes" id="UP000235659">
    <property type="component" value="Unassembled WGS sequence"/>
</dbReference>